<dbReference type="Proteomes" id="UP001334248">
    <property type="component" value="Unassembled WGS sequence"/>
</dbReference>
<gene>
    <name evidence="2" type="ORF">PMZ80_005184</name>
</gene>
<accession>A0ABR0RQW4</accession>
<evidence type="ECO:0000313" key="2">
    <source>
        <dbReference type="EMBL" id="KAK5942619.1"/>
    </source>
</evidence>
<organism evidence="2 3">
    <name type="scientific">Knufia obscura</name>
    <dbReference type="NCBI Taxonomy" id="1635080"/>
    <lineage>
        <taxon>Eukaryota</taxon>
        <taxon>Fungi</taxon>
        <taxon>Dikarya</taxon>
        <taxon>Ascomycota</taxon>
        <taxon>Pezizomycotina</taxon>
        <taxon>Eurotiomycetes</taxon>
        <taxon>Chaetothyriomycetidae</taxon>
        <taxon>Chaetothyriales</taxon>
        <taxon>Trichomeriaceae</taxon>
        <taxon>Knufia</taxon>
    </lineage>
</organism>
<evidence type="ECO:0000256" key="1">
    <source>
        <dbReference type="SAM" id="MobiDB-lite"/>
    </source>
</evidence>
<evidence type="ECO:0000313" key="3">
    <source>
        <dbReference type="Proteomes" id="UP001334248"/>
    </source>
</evidence>
<name>A0ABR0RQW4_9EURO</name>
<feature type="region of interest" description="Disordered" evidence="1">
    <location>
        <begin position="52"/>
        <end position="75"/>
    </location>
</feature>
<dbReference type="RefSeq" id="XP_064730709.1">
    <property type="nucleotide sequence ID" value="XM_064873605.1"/>
</dbReference>
<proteinExistence type="predicted"/>
<keyword evidence="3" id="KW-1185">Reference proteome</keyword>
<protein>
    <submittedName>
        <fullName evidence="2">Uncharacterized protein</fullName>
    </submittedName>
</protein>
<feature type="compositionally biased region" description="Polar residues" evidence="1">
    <location>
        <begin position="1"/>
        <end position="21"/>
    </location>
</feature>
<feature type="region of interest" description="Disordered" evidence="1">
    <location>
        <begin position="1"/>
        <end position="24"/>
    </location>
</feature>
<sequence>MPKPYSSSGEALHGSTMTKPSVGTECTIAPSAGTDGMHIPKAYLLFPPCEDRPEDPLDTFDEPAKPHKPLPSDYPGWSDAMKQTMALCMSTMLGPSAYQRAIRKNQHPDMPAAWKEQEIQRVERVATNLVIRQVRMNGLLKIVGGQSICRSEFVSVYTRSGLDVKKRNDVEDSFLERSEEDRAYVEEARAYLVSAHVFYKVNYALCPVTES</sequence>
<dbReference type="GeneID" id="89998633"/>
<comment type="caution">
    <text evidence="2">The sequence shown here is derived from an EMBL/GenBank/DDBJ whole genome shotgun (WGS) entry which is preliminary data.</text>
</comment>
<reference evidence="2 3" key="1">
    <citation type="journal article" date="2023" name="Res Sq">
        <title>Genomic and morphological characterization of Knufia obscura isolated from the Mars 2020 spacecraft assembly facility.</title>
        <authorList>
            <person name="Chander A.M."/>
            <person name="Teixeira M.M."/>
            <person name="Singh N.K."/>
            <person name="Williams M.P."/>
            <person name="Parker C.W."/>
            <person name="Leo P."/>
            <person name="Stajich J.E."/>
            <person name="Torok T."/>
            <person name="Tighe S."/>
            <person name="Mason C.E."/>
            <person name="Venkateswaran K."/>
        </authorList>
    </citation>
    <scope>NUCLEOTIDE SEQUENCE [LARGE SCALE GENOMIC DNA]</scope>
    <source>
        <strain evidence="2 3">CCFEE 5817</strain>
    </source>
</reference>
<dbReference type="EMBL" id="JAVHJV010000005">
    <property type="protein sequence ID" value="KAK5942619.1"/>
    <property type="molecule type" value="Genomic_DNA"/>
</dbReference>